<dbReference type="Proteomes" id="UP000551501">
    <property type="component" value="Unassembled WGS sequence"/>
</dbReference>
<evidence type="ECO:0000313" key="2">
    <source>
        <dbReference type="Proteomes" id="UP000551501"/>
    </source>
</evidence>
<comment type="caution">
    <text evidence="1">The sequence shown here is derived from an EMBL/GenBank/DDBJ whole genome shotgun (WGS) entry which is preliminary data.</text>
</comment>
<protein>
    <submittedName>
        <fullName evidence="1">Adenylate kinase family enzyme</fullName>
    </submittedName>
</protein>
<gene>
    <name evidence="1" type="ORF">BKA16_003905</name>
</gene>
<dbReference type="GO" id="GO:0016301">
    <property type="term" value="F:kinase activity"/>
    <property type="evidence" value="ECO:0007669"/>
    <property type="project" value="UniProtKB-KW"/>
</dbReference>
<keyword evidence="2" id="KW-1185">Reference proteome</keyword>
<dbReference type="InterPro" id="IPR027417">
    <property type="entry name" value="P-loop_NTPase"/>
</dbReference>
<evidence type="ECO:0000313" key="1">
    <source>
        <dbReference type="EMBL" id="MBB4137353.1"/>
    </source>
</evidence>
<name>A0A840F4C5_9ACTN</name>
<organism evidence="1 2">
    <name type="scientific">Gordonia humi</name>
    <dbReference type="NCBI Taxonomy" id="686429"/>
    <lineage>
        <taxon>Bacteria</taxon>
        <taxon>Bacillati</taxon>
        <taxon>Actinomycetota</taxon>
        <taxon>Actinomycetes</taxon>
        <taxon>Mycobacteriales</taxon>
        <taxon>Gordoniaceae</taxon>
        <taxon>Gordonia</taxon>
    </lineage>
</organism>
<keyword evidence="1" id="KW-0418">Kinase</keyword>
<sequence>MDRRVSAPMRRISVVGCSGSGKTTVARRLAAALDRPHVELDAIHWGPDWTPASPEEMVARVREATAAPAWVVDGNYQSTIGRLVWERADTVVWIDPARWRVMWQSVTRTIGRIVSRTELWNGNREDLRGLQVWRREESVVWWAWNSFARTRSRYEAALADPECAHLRFIRLRTRREIERFLLTIDG</sequence>
<dbReference type="PANTHER" id="PTHR37816:SF1">
    <property type="entry name" value="TOXIN"/>
    <property type="match status" value="1"/>
</dbReference>
<proteinExistence type="predicted"/>
<dbReference type="PANTHER" id="PTHR37816">
    <property type="entry name" value="YALI0E33011P"/>
    <property type="match status" value="1"/>
</dbReference>
<dbReference type="AlphaFoldDB" id="A0A840F4C5"/>
<dbReference type="Gene3D" id="3.40.50.300">
    <property type="entry name" value="P-loop containing nucleotide triphosphate hydrolases"/>
    <property type="match status" value="1"/>
</dbReference>
<reference evidence="1 2" key="1">
    <citation type="submission" date="2020-08" db="EMBL/GenBank/DDBJ databases">
        <title>Sequencing the genomes of 1000 actinobacteria strains.</title>
        <authorList>
            <person name="Klenk H.-P."/>
        </authorList>
    </citation>
    <scope>NUCLEOTIDE SEQUENCE [LARGE SCALE GENOMIC DNA]</scope>
    <source>
        <strain evidence="1 2">DSM 45298</strain>
    </source>
</reference>
<accession>A0A840F4C5</accession>
<dbReference type="EMBL" id="JACIFP010000001">
    <property type="protein sequence ID" value="MBB4137353.1"/>
    <property type="molecule type" value="Genomic_DNA"/>
</dbReference>
<dbReference type="SUPFAM" id="SSF52540">
    <property type="entry name" value="P-loop containing nucleoside triphosphate hydrolases"/>
    <property type="match status" value="1"/>
</dbReference>
<keyword evidence="1" id="KW-0808">Transferase</keyword>
<dbReference type="InterPro" id="IPR052922">
    <property type="entry name" value="Cytidylate_Kinase-2"/>
</dbReference>
<dbReference type="RefSeq" id="WP_343067526.1">
    <property type="nucleotide sequence ID" value="NZ_BAABHL010000126.1"/>
</dbReference>